<reference evidence="1" key="1">
    <citation type="journal article" date="2020" name="Nature">
        <title>Giant virus diversity and host interactions through global metagenomics.</title>
        <authorList>
            <person name="Schulz F."/>
            <person name="Roux S."/>
            <person name="Paez-Espino D."/>
            <person name="Jungbluth S."/>
            <person name="Walsh D.A."/>
            <person name="Denef V.J."/>
            <person name="McMahon K.D."/>
            <person name="Konstantinidis K.T."/>
            <person name="Eloe-Fadrosh E.A."/>
            <person name="Kyrpides N.C."/>
            <person name="Woyke T."/>
        </authorList>
    </citation>
    <scope>NUCLEOTIDE SEQUENCE</scope>
    <source>
        <strain evidence="1">GVMAG-S-1038524-41</strain>
    </source>
</reference>
<protein>
    <submittedName>
        <fullName evidence="1">Uncharacterized protein</fullName>
    </submittedName>
</protein>
<accession>A0A6C0JQY1</accession>
<dbReference type="AlphaFoldDB" id="A0A6C0JQY1"/>
<name>A0A6C0JQY1_9ZZZZ</name>
<organism evidence="1">
    <name type="scientific">viral metagenome</name>
    <dbReference type="NCBI Taxonomy" id="1070528"/>
    <lineage>
        <taxon>unclassified sequences</taxon>
        <taxon>metagenomes</taxon>
        <taxon>organismal metagenomes</taxon>
    </lineage>
</organism>
<sequence>MGSQESSHTQQPKNIPENSKWCPKCEIVRLKTQYYKASKRPDGLQHSCKSCNNKTRVKNGVLKNARKK</sequence>
<dbReference type="EMBL" id="MN740672">
    <property type="protein sequence ID" value="QHU07080.1"/>
    <property type="molecule type" value="Genomic_DNA"/>
</dbReference>
<proteinExistence type="predicted"/>
<evidence type="ECO:0000313" key="1">
    <source>
        <dbReference type="EMBL" id="QHU07080.1"/>
    </source>
</evidence>